<evidence type="ECO:0000313" key="2">
    <source>
        <dbReference type="Proteomes" id="UP000015104"/>
    </source>
</evidence>
<protein>
    <submittedName>
        <fullName evidence="1">Uncharacterized protein</fullName>
    </submittedName>
</protein>
<reference evidence="1" key="2">
    <citation type="submission" date="2015-06" db="UniProtKB">
        <authorList>
            <consortium name="EnsemblMetazoa"/>
        </authorList>
    </citation>
    <scope>IDENTIFICATION</scope>
</reference>
<dbReference type="EMBL" id="CAEY01000792">
    <property type="status" value="NOT_ANNOTATED_CDS"/>
    <property type="molecule type" value="Genomic_DNA"/>
</dbReference>
<dbReference type="EnsemblMetazoa" id="tetur02g04010.1">
    <property type="protein sequence ID" value="tetur02g04010.1"/>
    <property type="gene ID" value="tetur02g04010"/>
</dbReference>
<sequence length="23" mass="2816">MFIGYLDSTCYQYHNKELHLLNL</sequence>
<reference evidence="2" key="1">
    <citation type="submission" date="2011-08" db="EMBL/GenBank/DDBJ databases">
        <authorList>
            <person name="Rombauts S."/>
        </authorList>
    </citation>
    <scope>NUCLEOTIDE SEQUENCE</scope>
    <source>
        <strain evidence="2">London</strain>
    </source>
</reference>
<accession>T1JVB6</accession>
<dbReference type="HOGENOM" id="CLU_3423431_0_0_1"/>
<dbReference type="Proteomes" id="UP000015104">
    <property type="component" value="Unassembled WGS sequence"/>
</dbReference>
<proteinExistence type="predicted"/>
<name>T1JVB6_TETUR</name>
<dbReference type="AlphaFoldDB" id="T1JVB6"/>
<keyword evidence="2" id="KW-1185">Reference proteome</keyword>
<organism evidence="1 2">
    <name type="scientific">Tetranychus urticae</name>
    <name type="common">Two-spotted spider mite</name>
    <dbReference type="NCBI Taxonomy" id="32264"/>
    <lineage>
        <taxon>Eukaryota</taxon>
        <taxon>Metazoa</taxon>
        <taxon>Ecdysozoa</taxon>
        <taxon>Arthropoda</taxon>
        <taxon>Chelicerata</taxon>
        <taxon>Arachnida</taxon>
        <taxon>Acari</taxon>
        <taxon>Acariformes</taxon>
        <taxon>Trombidiformes</taxon>
        <taxon>Prostigmata</taxon>
        <taxon>Eleutherengona</taxon>
        <taxon>Raphignathae</taxon>
        <taxon>Tetranychoidea</taxon>
        <taxon>Tetranychidae</taxon>
        <taxon>Tetranychus</taxon>
    </lineage>
</organism>
<evidence type="ECO:0000313" key="1">
    <source>
        <dbReference type="EnsemblMetazoa" id="tetur02g04010.1"/>
    </source>
</evidence>